<accession>A0AAV2R246</accession>
<keyword evidence="2" id="KW-1185">Reference proteome</keyword>
<dbReference type="Gene3D" id="3.40.50.2300">
    <property type="match status" value="2"/>
</dbReference>
<dbReference type="EMBL" id="CAXKWB010015093">
    <property type="protein sequence ID" value="CAL4112642.1"/>
    <property type="molecule type" value="Genomic_DNA"/>
</dbReference>
<organism evidence="1 2">
    <name type="scientific">Meganyctiphanes norvegica</name>
    <name type="common">Northern krill</name>
    <name type="synonym">Thysanopoda norvegica</name>
    <dbReference type="NCBI Taxonomy" id="48144"/>
    <lineage>
        <taxon>Eukaryota</taxon>
        <taxon>Metazoa</taxon>
        <taxon>Ecdysozoa</taxon>
        <taxon>Arthropoda</taxon>
        <taxon>Crustacea</taxon>
        <taxon>Multicrustacea</taxon>
        <taxon>Malacostraca</taxon>
        <taxon>Eumalacostraca</taxon>
        <taxon>Eucarida</taxon>
        <taxon>Euphausiacea</taxon>
        <taxon>Euphausiidae</taxon>
        <taxon>Meganyctiphanes</taxon>
    </lineage>
</organism>
<evidence type="ECO:0000313" key="2">
    <source>
        <dbReference type="Proteomes" id="UP001497623"/>
    </source>
</evidence>
<gene>
    <name evidence="1" type="ORF">MNOR_LOCUS19941</name>
</gene>
<name>A0AAV2R246_MEGNR</name>
<dbReference type="AlphaFoldDB" id="A0AAV2R246"/>
<evidence type="ECO:0000313" key="1">
    <source>
        <dbReference type="EMBL" id="CAL4112642.1"/>
    </source>
</evidence>
<dbReference type="Proteomes" id="UP001497623">
    <property type="component" value="Unassembled WGS sequence"/>
</dbReference>
<reference evidence="1 2" key="1">
    <citation type="submission" date="2024-05" db="EMBL/GenBank/DDBJ databases">
        <authorList>
            <person name="Wallberg A."/>
        </authorList>
    </citation>
    <scope>NUCLEOTIDE SEQUENCE [LARGE SCALE GENOMIC DNA]</scope>
</reference>
<feature type="non-terminal residue" evidence="1">
    <location>
        <position position="1"/>
    </location>
</feature>
<feature type="non-terminal residue" evidence="1">
    <location>
        <position position="239"/>
    </location>
</feature>
<protein>
    <submittedName>
        <fullName evidence="1">Uncharacterized protein</fullName>
    </submittedName>
</protein>
<sequence>QAALSAAVRDGGSHLGISVASTCDQAAKVLQEQAQRADLRVNHVLRLSKDQHLLTDQLHNFVIRKLGYGGILILLLNTGELNTVSNDMSATFILRKNRLHLVIATLDANQGKYHALDIQKLQKNLPGSLLVQPHAPQVPGFKNYFADVLTRENSTLLSPLKQAYLEDLTHCSTQALPMSSELHCSAVTAADLMPILSGSQATATVKAVSSLAAAFRLVQIEKCSRGEHCLQAIGENLHA</sequence>
<proteinExistence type="predicted"/>
<comment type="caution">
    <text evidence="1">The sequence shown here is derived from an EMBL/GenBank/DDBJ whole genome shotgun (WGS) entry which is preliminary data.</text>
</comment>